<dbReference type="InterPro" id="IPR017517">
    <property type="entry name" value="Maleyloyr_isom"/>
</dbReference>
<dbReference type="AlphaFoldDB" id="A0A3R8QI90"/>
<evidence type="ECO:0000313" key="2">
    <source>
        <dbReference type="EMBL" id="RRO87929.1"/>
    </source>
</evidence>
<proteinExistence type="predicted"/>
<comment type="caution">
    <text evidence="2">The sequence shown here is derived from an EMBL/GenBank/DDBJ whole genome shotgun (WGS) entry which is preliminary data.</text>
</comment>
<dbReference type="InterPro" id="IPR034660">
    <property type="entry name" value="DinB/YfiT-like"/>
</dbReference>
<dbReference type="RefSeq" id="WP_125206892.1">
    <property type="nucleotide sequence ID" value="NZ_JAUKFU010000089.1"/>
</dbReference>
<evidence type="ECO:0000313" key="3">
    <source>
        <dbReference type="Proteomes" id="UP000276526"/>
    </source>
</evidence>
<name>A0A3R8QI90_9CORY</name>
<organism evidence="2 3">
    <name type="scientific">Corynebacterium bovis</name>
    <dbReference type="NCBI Taxonomy" id="36808"/>
    <lineage>
        <taxon>Bacteria</taxon>
        <taxon>Bacillati</taxon>
        <taxon>Actinomycetota</taxon>
        <taxon>Actinomycetes</taxon>
        <taxon>Mycobacteriales</taxon>
        <taxon>Corynebacteriaceae</taxon>
        <taxon>Corynebacterium</taxon>
    </lineage>
</organism>
<feature type="region of interest" description="Disordered" evidence="1">
    <location>
        <begin position="111"/>
        <end position="131"/>
    </location>
</feature>
<dbReference type="NCBIfam" id="TIGR03083">
    <property type="entry name" value="maleylpyruvate isomerase family mycothiol-dependent enzyme"/>
    <property type="match status" value="1"/>
</dbReference>
<reference evidence="2 3" key="1">
    <citation type="submission" date="2018-01" db="EMBL/GenBank/DDBJ databases">
        <title>Twenty Corynebacterium bovis Genomes.</title>
        <authorList>
            <person name="Gulvik C.A."/>
        </authorList>
    </citation>
    <scope>NUCLEOTIDE SEQUENCE [LARGE SCALE GENOMIC DNA]</scope>
    <source>
        <strain evidence="2 3">F6900</strain>
    </source>
</reference>
<dbReference type="SUPFAM" id="SSF109854">
    <property type="entry name" value="DinB/YfiT-like putative metalloenzymes"/>
    <property type="match status" value="1"/>
</dbReference>
<dbReference type="Proteomes" id="UP000276526">
    <property type="component" value="Unassembled WGS sequence"/>
</dbReference>
<dbReference type="InterPro" id="IPR017519">
    <property type="entry name" value="CHP03085"/>
</dbReference>
<protein>
    <submittedName>
        <fullName evidence="2">TIGR03085 family protein</fullName>
    </submittedName>
</protein>
<sequence length="219" mass="23331">MSIASRERRALADLLLERGPDAPTLCEGWTTKDLAVHLVVREYRPDAAAGMVVPRLAGHLDEVSRQVAARGYADAVRLFRAGPPRWSPMALLDPVVNLAENIIHHEDVRRAGAAGSGGEGSGVDAAPPRDLPQRTRDAVWRVVRLAAPVFLSTADARVTLRRADPGRGPATRTAGRSGSADTVTVSGDAVELLLWLYGRDGAAQVVVDGPVERATRTAI</sequence>
<dbReference type="SUPFAM" id="SSF55718">
    <property type="entry name" value="SCP-like"/>
    <property type="match status" value="1"/>
</dbReference>
<dbReference type="EMBL" id="PQNK01000001">
    <property type="protein sequence ID" value="RRO87929.1"/>
    <property type="molecule type" value="Genomic_DNA"/>
</dbReference>
<dbReference type="InterPro" id="IPR036527">
    <property type="entry name" value="SCP2_sterol-bd_dom_sf"/>
</dbReference>
<dbReference type="NCBIfam" id="TIGR03085">
    <property type="entry name" value="TIGR03085 family metal-binding protein"/>
    <property type="match status" value="1"/>
</dbReference>
<accession>A0A3R8QI90</accession>
<evidence type="ECO:0000256" key="1">
    <source>
        <dbReference type="SAM" id="MobiDB-lite"/>
    </source>
</evidence>
<gene>
    <name evidence="2" type="ORF">CXF48_00730</name>
</gene>